<protein>
    <recommendedName>
        <fullName evidence="2">DUF3899 domain-containing protein</fullName>
    </recommendedName>
</protein>
<evidence type="ECO:0000313" key="3">
    <source>
        <dbReference type="EMBL" id="KON83232.1"/>
    </source>
</evidence>
<evidence type="ECO:0000313" key="4">
    <source>
        <dbReference type="Proteomes" id="UP000037405"/>
    </source>
</evidence>
<keyword evidence="4" id="KW-1185">Reference proteome</keyword>
<dbReference type="STRING" id="189381.GCA_900166615_00085"/>
<evidence type="ECO:0000259" key="2">
    <source>
        <dbReference type="Pfam" id="PF13038"/>
    </source>
</evidence>
<keyword evidence="1" id="KW-0812">Transmembrane</keyword>
<gene>
    <name evidence="3" type="ORF">AF331_20650</name>
</gene>
<feature type="domain" description="DUF3899" evidence="2">
    <location>
        <begin position="31"/>
        <end position="119"/>
    </location>
</feature>
<organism evidence="3 4">
    <name type="scientific">Rossellomorea marisflavi</name>
    <dbReference type="NCBI Taxonomy" id="189381"/>
    <lineage>
        <taxon>Bacteria</taxon>
        <taxon>Bacillati</taxon>
        <taxon>Bacillota</taxon>
        <taxon>Bacilli</taxon>
        <taxon>Bacillales</taxon>
        <taxon>Bacillaceae</taxon>
        <taxon>Rossellomorea</taxon>
    </lineage>
</organism>
<keyword evidence="1" id="KW-0472">Membrane</keyword>
<name>A0A0M0G0V1_9BACI</name>
<dbReference type="PATRIC" id="fig|189381.12.peg.3670"/>
<dbReference type="RefSeq" id="WP_053429854.1">
    <property type="nucleotide sequence ID" value="NZ_JAUKEH010000003.1"/>
</dbReference>
<reference evidence="4" key="1">
    <citation type="submission" date="2015-07" db="EMBL/GenBank/DDBJ databases">
        <title>Fjat-14235 jcm11544.</title>
        <authorList>
            <person name="Liu B."/>
            <person name="Wang J."/>
            <person name="Zhu Y."/>
            <person name="Liu G."/>
            <person name="Chen Q."/>
            <person name="Chen Z."/>
            <person name="Lan J."/>
            <person name="Che J."/>
            <person name="Ge C."/>
            <person name="Shi H."/>
            <person name="Pan Z."/>
            <person name="Liu X."/>
        </authorList>
    </citation>
    <scope>NUCLEOTIDE SEQUENCE [LARGE SCALE GENOMIC DNA]</scope>
    <source>
        <strain evidence="4">JCM 11544</strain>
    </source>
</reference>
<keyword evidence="1" id="KW-1133">Transmembrane helix</keyword>
<evidence type="ECO:0000256" key="1">
    <source>
        <dbReference type="SAM" id="Phobius"/>
    </source>
</evidence>
<proteinExistence type="predicted"/>
<dbReference type="Pfam" id="PF13038">
    <property type="entry name" value="DUF3899"/>
    <property type="match status" value="1"/>
</dbReference>
<dbReference type="Proteomes" id="UP000037405">
    <property type="component" value="Unassembled WGS sequence"/>
</dbReference>
<dbReference type="EMBL" id="LGUE01000008">
    <property type="protein sequence ID" value="KON83232.1"/>
    <property type="molecule type" value="Genomic_DNA"/>
</dbReference>
<feature type="transmembrane region" description="Helical" evidence="1">
    <location>
        <begin position="100"/>
        <end position="120"/>
    </location>
</feature>
<dbReference type="AlphaFoldDB" id="A0A0M0G0V1"/>
<dbReference type="OrthoDB" id="2428802at2"/>
<feature type="transmembrane region" description="Helical" evidence="1">
    <location>
        <begin position="34"/>
        <end position="59"/>
    </location>
</feature>
<sequence>MKWKMGLVMMTVSGWVAAIGLKLGSRADLADSAFLIGLCLLILGVSAMIMKTGFLSPIVEGFKIIGERMIRRSRSMERADDLIQKDHDFQAFKSNLSTRITQGTFIMGACSILISVGILIV</sequence>
<dbReference type="InterPro" id="IPR025007">
    <property type="entry name" value="DUF3899"/>
</dbReference>
<accession>A0A0M0G0V1</accession>
<comment type="caution">
    <text evidence="3">The sequence shown here is derived from an EMBL/GenBank/DDBJ whole genome shotgun (WGS) entry which is preliminary data.</text>
</comment>